<name>A0A1M6B295_9BACE</name>
<proteinExistence type="predicted"/>
<reference evidence="2 5" key="3">
    <citation type="submission" date="2018-08" db="EMBL/GenBank/DDBJ databases">
        <title>A genome reference for cultivated species of the human gut microbiota.</title>
        <authorList>
            <person name="Zou Y."/>
            <person name="Xue W."/>
            <person name="Luo G."/>
        </authorList>
    </citation>
    <scope>NUCLEOTIDE SEQUENCE [LARGE SCALE GENOMIC DNA]</scope>
    <source>
        <strain evidence="2 5">OF03-9BH</strain>
    </source>
</reference>
<reference evidence="4" key="1">
    <citation type="submission" date="2016-11" db="EMBL/GenBank/DDBJ databases">
        <authorList>
            <person name="Varghese N."/>
            <person name="Submissions S."/>
        </authorList>
    </citation>
    <scope>NUCLEOTIDE SEQUENCE [LARGE SCALE GENOMIC DNA]</scope>
    <source>
        <strain evidence="4">DSM 26884</strain>
    </source>
</reference>
<evidence type="ECO:0008006" key="6">
    <source>
        <dbReference type="Google" id="ProtNLM"/>
    </source>
</evidence>
<dbReference type="EMBL" id="QSCF01000019">
    <property type="protein sequence ID" value="RGX78139.1"/>
    <property type="molecule type" value="Genomic_DNA"/>
</dbReference>
<dbReference type="RefSeq" id="WP_025830899.1">
    <property type="nucleotide sequence ID" value="NZ_CABMFG010000019.1"/>
</dbReference>
<reference evidence="3" key="2">
    <citation type="submission" date="2016-11" db="EMBL/GenBank/DDBJ databases">
        <authorList>
            <person name="Jaros S."/>
            <person name="Januszkiewicz K."/>
            <person name="Wedrychowicz H."/>
        </authorList>
    </citation>
    <scope>NUCLEOTIDE SEQUENCE [LARGE SCALE GENOMIC DNA]</scope>
    <source>
        <strain evidence="3">DSM 26884</strain>
    </source>
</reference>
<keyword evidence="1" id="KW-0472">Membrane</keyword>
<feature type="transmembrane region" description="Helical" evidence="1">
    <location>
        <begin position="58"/>
        <end position="79"/>
    </location>
</feature>
<keyword evidence="1" id="KW-1133">Transmembrane helix</keyword>
<evidence type="ECO:0000313" key="5">
    <source>
        <dbReference type="Proteomes" id="UP000286075"/>
    </source>
</evidence>
<sequence>MLNLGPYSAREFSDIRIHPTAVDRIMEGVAALLAIVAWVCAIWVYLHVDDRVTVNFSLLSAGLGTFSLLAIGATAYLPIRFVHFPVRITKHNVVTQFFLAIRFARVLNVFIVLLFLVLVFNKVEEEYGIPQGLCDMFTAGVGCLLAIVLIGYYILAFKYR</sequence>
<feature type="transmembrane region" description="Helical" evidence="1">
    <location>
        <begin position="25"/>
        <end position="46"/>
    </location>
</feature>
<feature type="transmembrane region" description="Helical" evidence="1">
    <location>
        <begin position="99"/>
        <end position="120"/>
    </location>
</feature>
<dbReference type="EMBL" id="FQZN01000002">
    <property type="protein sequence ID" value="SHI42864.1"/>
    <property type="molecule type" value="Genomic_DNA"/>
</dbReference>
<evidence type="ECO:0000313" key="2">
    <source>
        <dbReference type="EMBL" id="RGX78139.1"/>
    </source>
</evidence>
<evidence type="ECO:0000313" key="3">
    <source>
        <dbReference type="EMBL" id="SHI42864.1"/>
    </source>
</evidence>
<evidence type="ECO:0000313" key="4">
    <source>
        <dbReference type="Proteomes" id="UP000184192"/>
    </source>
</evidence>
<accession>A0A1M6B295</accession>
<feature type="transmembrane region" description="Helical" evidence="1">
    <location>
        <begin position="136"/>
        <end position="155"/>
    </location>
</feature>
<keyword evidence="1" id="KW-0812">Transmembrane</keyword>
<gene>
    <name evidence="2" type="ORF">DXA68_12940</name>
    <name evidence="3" type="ORF">SAMN05444350_102137</name>
</gene>
<dbReference type="Proteomes" id="UP000184192">
    <property type="component" value="Unassembled WGS sequence"/>
</dbReference>
<dbReference type="GeneID" id="92710677"/>
<dbReference type="OrthoDB" id="1046632at2"/>
<dbReference type="eggNOG" id="ENOG5030RHJ">
    <property type="taxonomic scope" value="Bacteria"/>
</dbReference>
<dbReference type="AlphaFoldDB" id="A0A1M6B295"/>
<protein>
    <recommendedName>
        <fullName evidence="6">Transmembrane protein</fullName>
    </recommendedName>
</protein>
<dbReference type="Proteomes" id="UP000286075">
    <property type="component" value="Unassembled WGS sequence"/>
</dbReference>
<organism evidence="3 4">
    <name type="scientific">Bacteroides stercorirosoris</name>
    <dbReference type="NCBI Taxonomy" id="871324"/>
    <lineage>
        <taxon>Bacteria</taxon>
        <taxon>Pseudomonadati</taxon>
        <taxon>Bacteroidota</taxon>
        <taxon>Bacteroidia</taxon>
        <taxon>Bacteroidales</taxon>
        <taxon>Bacteroidaceae</taxon>
        <taxon>Bacteroides</taxon>
    </lineage>
</organism>
<keyword evidence="4" id="KW-1185">Reference proteome</keyword>
<evidence type="ECO:0000256" key="1">
    <source>
        <dbReference type="SAM" id="Phobius"/>
    </source>
</evidence>